<evidence type="ECO:0000313" key="2">
    <source>
        <dbReference type="Proteomes" id="UP000830395"/>
    </source>
</evidence>
<keyword evidence="2" id="KW-1185">Reference proteome</keyword>
<reference evidence="1" key="1">
    <citation type="submission" date="2020-02" db="EMBL/GenBank/DDBJ databases">
        <title>Genome sequencing of the panga catfish, Pangasius djambal.</title>
        <authorList>
            <person name="Wen M."/>
            <person name="Zahm M."/>
            <person name="Roques C."/>
            <person name="Cabau C."/>
            <person name="Klopp C."/>
            <person name="Donnadieu C."/>
            <person name="Jouanno E."/>
            <person name="Avarre J.-C."/>
            <person name="Campet M."/>
            <person name="Ha T."/>
            <person name="Dugue R."/>
            <person name="Lampietro C."/>
            <person name="Louis A."/>
            <person name="Herpin A."/>
            <person name="Echchiki A."/>
            <person name="Berthelot C."/>
            <person name="Parey E."/>
            <person name="Roest-Crollius H."/>
            <person name="Braasch I."/>
            <person name="Postlethwait J.H."/>
            <person name="Bobe J."/>
            <person name="Montfort J."/>
            <person name="Bouchez O."/>
            <person name="Begum T."/>
            <person name="Schartl M."/>
            <person name="Gustiano R."/>
            <person name="Guiguen Y."/>
        </authorList>
    </citation>
    <scope>NUCLEOTIDE SEQUENCE</scope>
    <source>
        <strain evidence="1">Pdj_M5554</strain>
    </source>
</reference>
<name>A0ACC5Z4M6_9TELE</name>
<comment type="caution">
    <text evidence="1">The sequence shown here is derived from an EMBL/GenBank/DDBJ whole genome shotgun (WGS) entry which is preliminary data.</text>
</comment>
<evidence type="ECO:0000313" key="1">
    <source>
        <dbReference type="EMBL" id="MCJ8742728.1"/>
    </source>
</evidence>
<gene>
    <name evidence="1" type="ORF">PDJAM_G00085600</name>
</gene>
<dbReference type="Proteomes" id="UP000830395">
    <property type="component" value="Chromosome 17"/>
</dbReference>
<protein>
    <submittedName>
        <fullName evidence="1">Uncharacterized protein</fullName>
    </submittedName>
</protein>
<sequence>MGGCKRLWLLFIVLLYLKAGRALGVWSKKPAQDWYSVAAKTRLDHLQETASFPDGAQISTAMRDENTKAGGLQTSIASQADFSSSEALTNGSFGQYKPVFPTVQGSQSQNIVSYVQATSDQDVPPPEPQNIYGTRSSGQSSYLSSVNLQSGNTVHSPLHQQRPSQQFASPFQSRPLGMLLSQPQSLGGELASASPQSSYGSQYSSPSQYALQGVGQSVRHPQIQARLNTLFGQSPSRHLGVTSAQQSRSSNCSSEGTSVFQGGQPQQNASFYSGSQRQSSMGYGLSQGLAGQYGGGQSSSAPAFVTQQPSESAVSNGSTSSTSSSYSGSQHHTSTGYGLSQWLASRYGSFQTQDRNHLNYAPALTVTPQASESGMSSGPTTSGMSSSSQSGSQSPSTYWLSLGLSSPYGSFQTQHGINQHGSVPGLTTIQQPSESAMSSGSTSSTSSSFSGSQSQGSTFYGLFQGLSSPYSSFQTQRGINQLSSAPALTVTQQVSEDATTADGSSTSSLLSSYTGSQSPTAYWLSLRPSSQYVGSQAQQGVNQLGSMIQPASESAVSNGSTSGTSSSYSGSQSQGSTGYGLSQGLASQYGGQSSSAPALTVIQQASASAVFNGSTTFRTSSSYNGSQSQGSMVYGLSQGFASPYRSFQTQQGTDQLSPSPAPALTVAQQATEGATTANGSPPSSLSTSYTGSQSPTSYWLSLRPSSQYVGSQAQQGVNQVGSMIQPASESAVSNGSTSGTSSSYSGSQSQSATGYGPSQWLSHYYDSSRTPEGIQQLSSAPALTVNQQASGSTSSDPSNSNTSSAYSASQSHSLSRGLADSFLDAQSQSVQKLEAFNQLVPALCFGQQPCKKPVFSGSSSNIFPSFPGSKSSVGYIFT</sequence>
<accession>A0ACC5Z4M6</accession>
<proteinExistence type="predicted"/>
<dbReference type="EMBL" id="CM040991">
    <property type="protein sequence ID" value="MCJ8742728.1"/>
    <property type="molecule type" value="Genomic_DNA"/>
</dbReference>
<organism evidence="1 2">
    <name type="scientific">Pangasius djambal</name>
    <dbReference type="NCBI Taxonomy" id="1691987"/>
    <lineage>
        <taxon>Eukaryota</taxon>
        <taxon>Metazoa</taxon>
        <taxon>Chordata</taxon>
        <taxon>Craniata</taxon>
        <taxon>Vertebrata</taxon>
        <taxon>Euteleostomi</taxon>
        <taxon>Actinopterygii</taxon>
        <taxon>Neopterygii</taxon>
        <taxon>Teleostei</taxon>
        <taxon>Ostariophysi</taxon>
        <taxon>Siluriformes</taxon>
        <taxon>Pangasiidae</taxon>
        <taxon>Pangasius</taxon>
    </lineage>
</organism>